<evidence type="ECO:0000313" key="9">
    <source>
        <dbReference type="EMBL" id="KDR08851.1"/>
    </source>
</evidence>
<dbReference type="GO" id="GO:0007165">
    <property type="term" value="P:signal transduction"/>
    <property type="evidence" value="ECO:0007669"/>
    <property type="project" value="InterPro"/>
</dbReference>
<dbReference type="InterPro" id="IPR001849">
    <property type="entry name" value="PH_domain"/>
</dbReference>
<dbReference type="SUPFAM" id="SSF50729">
    <property type="entry name" value="PH domain-like"/>
    <property type="match status" value="1"/>
</dbReference>
<feature type="compositionally biased region" description="Polar residues" evidence="4">
    <location>
        <begin position="615"/>
        <end position="631"/>
    </location>
</feature>
<dbReference type="Pfam" id="PF00397">
    <property type="entry name" value="WW"/>
    <property type="match status" value="1"/>
</dbReference>
<dbReference type="InterPro" id="IPR001452">
    <property type="entry name" value="SH3_domain"/>
</dbReference>
<dbReference type="SUPFAM" id="SSF50044">
    <property type="entry name" value="SH3-domain"/>
    <property type="match status" value="1"/>
</dbReference>
<dbReference type="FunFam" id="1.10.555.10:FF:000071">
    <property type="entry name" value="Rho GTPase activating protein 27"/>
    <property type="match status" value="1"/>
</dbReference>
<keyword evidence="2" id="KW-0343">GTPase activation</keyword>
<feature type="domain" description="Rho-GAP" evidence="8">
    <location>
        <begin position="993"/>
        <end position="1182"/>
    </location>
</feature>
<feature type="domain" description="WW" evidence="7">
    <location>
        <begin position="564"/>
        <end position="597"/>
    </location>
</feature>
<dbReference type="PROSITE" id="PS50238">
    <property type="entry name" value="RHOGAP"/>
    <property type="match status" value="1"/>
</dbReference>
<proteinExistence type="predicted"/>
<evidence type="ECO:0000313" key="10">
    <source>
        <dbReference type="Proteomes" id="UP000027135"/>
    </source>
</evidence>
<feature type="compositionally biased region" description="Basic and acidic residues" evidence="4">
    <location>
        <begin position="179"/>
        <end position="204"/>
    </location>
</feature>
<feature type="domain" description="WW" evidence="7">
    <location>
        <begin position="661"/>
        <end position="688"/>
    </location>
</feature>
<dbReference type="GO" id="GO:0005096">
    <property type="term" value="F:GTPase activator activity"/>
    <property type="evidence" value="ECO:0007669"/>
    <property type="project" value="UniProtKB-KW"/>
</dbReference>
<accession>A0A067QLD8</accession>
<dbReference type="Gene3D" id="2.30.29.30">
    <property type="entry name" value="Pleckstrin-homology domain (PH domain)/Phosphotyrosine-binding domain (PTB)"/>
    <property type="match status" value="1"/>
</dbReference>
<dbReference type="PANTHER" id="PTHR23176">
    <property type="entry name" value="RHO/RAC/CDC GTPASE-ACTIVATING PROTEIN"/>
    <property type="match status" value="1"/>
</dbReference>
<sequence>MSEDFSDIQLRVLYDFEYVGKDERKIRIQEGEKLFLIKKTNADWWQVIRSSSERPFFVPAAYVREYSWSQDTSEELSHHGSISRQQKNDLKASYTSTDVKNNSSNFLEYDKRTDVMSVSCPGEHQIYEVHCEKQPDTFQNVKKKSSNVEGFSKEETNHILLDKRKSWAVEELVAELSKMRTERNHHEPPNVNLEEDKHRSKDRISSSSSHMNHNTIHSSPDDKILFSSKHALSLENDKADNTAQRNKGGTEVRSCISVSEPCSEVRPIPLEGLKHVGKVKHKLSESLEKLAQEIRFQTVAAVSSENAQSNTSSSFNEPSIVVSSAVDNKKMESAFSRIKSKLSYSNSFKTRKEMQQVLKHRSGNSVLSTSWENALSECKKTEDYKVIQDEKKLNSGHVSSSFKGQVDLDHCQLKASHSGSDLEVLNQVIVSQKASNQHWNLVRHHVFNDKVKGIQFVSGSESEENLDESVCRDEGSVSGLSDDILCQRGTNKGSSDISDGAVSDDLLVIESLSKGGEEKEGDPCSSVKLQRKLVSLSRKSRVDSHGVHGYILPPSPSPDHKPVRVLNEGWVEYQSSQGRTYYYNRRTHDKSWKPPRRHHKFHETVEDGSVENLRSDTSSPLVEVNGSSGTTYIPVPPGWSEAYDEDSFQVCYINNATGVKWFSSNDAEGKVYFFEENSNQSSWTLPDFGNAGSDNPAHSASRNPSELERQTKKDEHCHDTDVHLRSGQQVCQPEIRAQQRMTKAHSMVLANSSRKKQTSSKSSSFPRNWPQLWDGNMCVLKEGTLNRTKITENGKKLRKNWAPAHVVLTELFLLFFKDAKTFEAMKNSNEENASGAAQPEFSIDLNGALLEHGEKVSSRRNVFLLTTVLGLQVLLQCENAQQEEEWYKAIFKAIKDLPYAYDVSPRNKASKLNPVHISSGSPEEIKKSSVIGRSRSMKMKLTSKDESQEDLTAGSEENQTKIRNRLKKFFHRRPTKESLVKKGIYKDEPVFGRNLQDVCKGESPRVPVFVRRCIAAIECKEENMKTDGLYRASGNLSQVQKIRLQVDQNNLDVLDQEEDVHVLTGALKLFFRELKKPLIPFEHFSKALRASTNPSKKEKLQHFKEIVKALPLQNRDTLEFLFRHLLRVTAYKEFNRMHIPNLAIVFGPTLMWPEAESLNMALDLMQQNLVIEYLLQEFDSLFH</sequence>
<feature type="domain" description="PH" evidence="6">
    <location>
        <begin position="778"/>
        <end position="895"/>
    </location>
</feature>
<dbReference type="GO" id="GO:0005737">
    <property type="term" value="C:cytoplasm"/>
    <property type="evidence" value="ECO:0007669"/>
    <property type="project" value="TreeGrafter"/>
</dbReference>
<protein>
    <submittedName>
        <fullName evidence="9">Rho GTPase-activating protein 12</fullName>
    </submittedName>
</protein>
<evidence type="ECO:0000256" key="2">
    <source>
        <dbReference type="ARBA" id="ARBA00022468"/>
    </source>
</evidence>
<feature type="domain" description="SH3" evidence="5">
    <location>
        <begin position="5"/>
        <end position="68"/>
    </location>
</feature>
<dbReference type="SMART" id="SM00456">
    <property type="entry name" value="WW"/>
    <property type="match status" value="3"/>
</dbReference>
<gene>
    <name evidence="9" type="ORF">L798_01337</name>
</gene>
<dbReference type="Gene3D" id="2.30.30.40">
    <property type="entry name" value="SH3 Domains"/>
    <property type="match status" value="1"/>
</dbReference>
<dbReference type="SUPFAM" id="SSF51045">
    <property type="entry name" value="WW domain"/>
    <property type="match status" value="1"/>
</dbReference>
<dbReference type="Pfam" id="PF00620">
    <property type="entry name" value="RhoGAP"/>
    <property type="match status" value="1"/>
</dbReference>
<feature type="region of interest" description="Disordered" evidence="4">
    <location>
        <begin position="606"/>
        <end position="636"/>
    </location>
</feature>
<dbReference type="STRING" id="136037.A0A067QLD8"/>
<dbReference type="InterPro" id="IPR008936">
    <property type="entry name" value="Rho_GTPase_activation_prot"/>
</dbReference>
<reference evidence="9 10" key="1">
    <citation type="journal article" date="2014" name="Nat. Commun.">
        <title>Molecular traces of alternative social organization in a termite genome.</title>
        <authorList>
            <person name="Terrapon N."/>
            <person name="Li C."/>
            <person name="Robertson H.M."/>
            <person name="Ji L."/>
            <person name="Meng X."/>
            <person name="Booth W."/>
            <person name="Chen Z."/>
            <person name="Childers C.P."/>
            <person name="Glastad K.M."/>
            <person name="Gokhale K."/>
            <person name="Gowin J."/>
            <person name="Gronenberg W."/>
            <person name="Hermansen R.A."/>
            <person name="Hu H."/>
            <person name="Hunt B.G."/>
            <person name="Huylmans A.K."/>
            <person name="Khalil S.M."/>
            <person name="Mitchell R.D."/>
            <person name="Munoz-Torres M.C."/>
            <person name="Mustard J.A."/>
            <person name="Pan H."/>
            <person name="Reese J.T."/>
            <person name="Scharf M.E."/>
            <person name="Sun F."/>
            <person name="Vogel H."/>
            <person name="Xiao J."/>
            <person name="Yang W."/>
            <person name="Yang Z."/>
            <person name="Yang Z."/>
            <person name="Zhou J."/>
            <person name="Zhu J."/>
            <person name="Brent C.S."/>
            <person name="Elsik C.G."/>
            <person name="Goodisman M.A."/>
            <person name="Liberles D.A."/>
            <person name="Roe R.M."/>
            <person name="Vargo E.L."/>
            <person name="Vilcinskas A."/>
            <person name="Wang J."/>
            <person name="Bornberg-Bauer E."/>
            <person name="Korb J."/>
            <person name="Zhang G."/>
            <person name="Liebig J."/>
        </authorList>
    </citation>
    <scope>NUCLEOTIDE SEQUENCE [LARGE SCALE GENOMIC DNA]</scope>
    <source>
        <tissue evidence="9">Whole organism</tissue>
    </source>
</reference>
<evidence type="ECO:0000256" key="3">
    <source>
        <dbReference type="PROSITE-ProRule" id="PRU00192"/>
    </source>
</evidence>
<feature type="compositionally biased region" description="Polar residues" evidence="4">
    <location>
        <begin position="692"/>
        <end position="704"/>
    </location>
</feature>
<dbReference type="SUPFAM" id="SSF48350">
    <property type="entry name" value="GTPase activation domain, GAP"/>
    <property type="match status" value="1"/>
</dbReference>
<evidence type="ECO:0000256" key="4">
    <source>
        <dbReference type="SAM" id="MobiDB-lite"/>
    </source>
</evidence>
<dbReference type="InterPro" id="IPR050729">
    <property type="entry name" value="Rho-GAP"/>
</dbReference>
<dbReference type="InParanoid" id="A0A067QLD8"/>
<dbReference type="Gene3D" id="1.10.555.10">
    <property type="entry name" value="Rho GTPase activation protein"/>
    <property type="match status" value="1"/>
</dbReference>
<dbReference type="EMBL" id="KK853292">
    <property type="protein sequence ID" value="KDR08851.1"/>
    <property type="molecule type" value="Genomic_DNA"/>
</dbReference>
<evidence type="ECO:0000259" key="8">
    <source>
        <dbReference type="PROSITE" id="PS50238"/>
    </source>
</evidence>
<dbReference type="CDD" id="cd00201">
    <property type="entry name" value="WW"/>
    <property type="match status" value="2"/>
</dbReference>
<keyword evidence="10" id="KW-1185">Reference proteome</keyword>
<dbReference type="PROSITE" id="PS50020">
    <property type="entry name" value="WW_DOMAIN_2"/>
    <property type="match status" value="2"/>
</dbReference>
<dbReference type="CDD" id="cd11888">
    <property type="entry name" value="SH3_ARHGAP9_like"/>
    <property type="match status" value="1"/>
</dbReference>
<dbReference type="Pfam" id="PF00018">
    <property type="entry name" value="SH3_1"/>
    <property type="match status" value="1"/>
</dbReference>
<dbReference type="InterPro" id="IPR000198">
    <property type="entry name" value="RhoGAP_dom"/>
</dbReference>
<dbReference type="CDD" id="cd13233">
    <property type="entry name" value="PH_ARHGAP9-like"/>
    <property type="match status" value="1"/>
</dbReference>
<organism evidence="9 10">
    <name type="scientific">Zootermopsis nevadensis</name>
    <name type="common">Dampwood termite</name>
    <dbReference type="NCBI Taxonomy" id="136037"/>
    <lineage>
        <taxon>Eukaryota</taxon>
        <taxon>Metazoa</taxon>
        <taxon>Ecdysozoa</taxon>
        <taxon>Arthropoda</taxon>
        <taxon>Hexapoda</taxon>
        <taxon>Insecta</taxon>
        <taxon>Pterygota</taxon>
        <taxon>Neoptera</taxon>
        <taxon>Polyneoptera</taxon>
        <taxon>Dictyoptera</taxon>
        <taxon>Blattodea</taxon>
        <taxon>Blattoidea</taxon>
        <taxon>Termitoidae</taxon>
        <taxon>Termopsidae</taxon>
        <taxon>Zootermopsis</taxon>
    </lineage>
</organism>
<dbReference type="InterPro" id="IPR011993">
    <property type="entry name" value="PH-like_dom_sf"/>
</dbReference>
<dbReference type="Pfam" id="PF00169">
    <property type="entry name" value="PH"/>
    <property type="match status" value="1"/>
</dbReference>
<feature type="region of interest" description="Disordered" evidence="4">
    <location>
        <begin position="936"/>
        <end position="958"/>
    </location>
</feature>
<name>A0A067QLD8_ZOONE</name>
<dbReference type="PROSITE" id="PS50002">
    <property type="entry name" value="SH3"/>
    <property type="match status" value="1"/>
</dbReference>
<dbReference type="InterPro" id="IPR036028">
    <property type="entry name" value="SH3-like_dom_sf"/>
</dbReference>
<feature type="region of interest" description="Disordered" evidence="4">
    <location>
        <begin position="179"/>
        <end position="222"/>
    </location>
</feature>
<dbReference type="Proteomes" id="UP000027135">
    <property type="component" value="Unassembled WGS sequence"/>
</dbReference>
<feature type="region of interest" description="Disordered" evidence="4">
    <location>
        <begin position="684"/>
        <end position="732"/>
    </location>
</feature>
<dbReference type="Gene3D" id="2.20.70.10">
    <property type="match status" value="1"/>
</dbReference>
<dbReference type="InterPro" id="IPR001202">
    <property type="entry name" value="WW_dom"/>
</dbReference>
<dbReference type="PANTHER" id="PTHR23176:SF129">
    <property type="entry name" value="RHO GTPASE ACTIVATING PROTEIN AT 16F, ISOFORM E-RELATED"/>
    <property type="match status" value="1"/>
</dbReference>
<evidence type="ECO:0000259" key="5">
    <source>
        <dbReference type="PROSITE" id="PS50002"/>
    </source>
</evidence>
<dbReference type="SMART" id="SM00233">
    <property type="entry name" value="PH"/>
    <property type="match status" value="1"/>
</dbReference>
<evidence type="ECO:0000259" key="7">
    <source>
        <dbReference type="PROSITE" id="PS50020"/>
    </source>
</evidence>
<keyword evidence="1 3" id="KW-0728">SH3 domain</keyword>
<feature type="compositionally biased region" description="Basic and acidic residues" evidence="4">
    <location>
        <begin position="705"/>
        <end position="724"/>
    </location>
</feature>
<dbReference type="InterPro" id="IPR036020">
    <property type="entry name" value="WW_dom_sf"/>
</dbReference>
<dbReference type="eggNOG" id="KOG1450">
    <property type="taxonomic scope" value="Eukaryota"/>
</dbReference>
<dbReference type="SMART" id="SM00326">
    <property type="entry name" value="SH3"/>
    <property type="match status" value="1"/>
</dbReference>
<evidence type="ECO:0000259" key="6">
    <source>
        <dbReference type="PROSITE" id="PS50003"/>
    </source>
</evidence>
<dbReference type="PROSITE" id="PS01159">
    <property type="entry name" value="WW_DOMAIN_1"/>
    <property type="match status" value="1"/>
</dbReference>
<dbReference type="SMART" id="SM00324">
    <property type="entry name" value="RhoGAP"/>
    <property type="match status" value="1"/>
</dbReference>
<evidence type="ECO:0000256" key="1">
    <source>
        <dbReference type="ARBA" id="ARBA00022443"/>
    </source>
</evidence>
<dbReference type="PROSITE" id="PS50003">
    <property type="entry name" value="PH_DOMAIN"/>
    <property type="match status" value="1"/>
</dbReference>
<dbReference type="AlphaFoldDB" id="A0A067QLD8"/>